<feature type="region of interest" description="Disordered" evidence="1">
    <location>
        <begin position="1"/>
        <end position="23"/>
    </location>
</feature>
<evidence type="ECO:0000259" key="2">
    <source>
        <dbReference type="Pfam" id="PF12728"/>
    </source>
</evidence>
<protein>
    <submittedName>
        <fullName evidence="3">DNA binding domain protein, excisionase family</fullName>
    </submittedName>
</protein>
<feature type="compositionally biased region" description="Basic residues" evidence="1">
    <location>
        <begin position="1"/>
        <end position="10"/>
    </location>
</feature>
<keyword evidence="4" id="KW-1185">Reference proteome</keyword>
<evidence type="ECO:0000313" key="4">
    <source>
        <dbReference type="Proteomes" id="UP000002033"/>
    </source>
</evidence>
<dbReference type="InterPro" id="IPR010093">
    <property type="entry name" value="SinI_DNA-bd"/>
</dbReference>
<proteinExistence type="predicted"/>
<dbReference type="KEGG" id="hdn:Hden_1736"/>
<dbReference type="Pfam" id="PF12728">
    <property type="entry name" value="HTH_17"/>
    <property type="match status" value="1"/>
</dbReference>
<dbReference type="EMBL" id="CP002083">
    <property type="protein sequence ID" value="ADJ23543.1"/>
    <property type="molecule type" value="Genomic_DNA"/>
</dbReference>
<reference evidence="4" key="1">
    <citation type="journal article" date="2011" name="J. Bacteriol.">
        <title>Genome sequences of eight morphologically diverse alphaproteobacteria.</title>
        <authorList>
            <consortium name="US DOE Joint Genome Institute"/>
            <person name="Brown P.J."/>
            <person name="Kysela D.T."/>
            <person name="Buechlein A."/>
            <person name="Hemmerich C."/>
            <person name="Brun Y.V."/>
        </authorList>
    </citation>
    <scope>NUCLEOTIDE SEQUENCE [LARGE SCALE GENOMIC DNA]</scope>
    <source>
        <strain evidence="4">ATCC 51888 / DSM 1869 / NCIB 11706 / TK 0415</strain>
    </source>
</reference>
<sequence length="101" mass="10896">MKPLKRRPAGRQRAATPCAAAPKSTPLETAVRFETMATNSPVRRAAFTIDETVVMTGVGRDLIYEAIKSGRLVARKLGRRTIIPADALEKFIAHLPLVGAG</sequence>
<gene>
    <name evidence="3" type="ordered locus">Hden_1736</name>
</gene>
<dbReference type="HOGENOM" id="CLU_2287665_0_0_5"/>
<dbReference type="GO" id="GO:0003677">
    <property type="term" value="F:DNA binding"/>
    <property type="evidence" value="ECO:0007669"/>
    <property type="project" value="InterPro"/>
</dbReference>
<evidence type="ECO:0000313" key="3">
    <source>
        <dbReference type="EMBL" id="ADJ23543.1"/>
    </source>
</evidence>
<dbReference type="InterPro" id="IPR041657">
    <property type="entry name" value="HTH_17"/>
</dbReference>
<feature type="domain" description="Helix-turn-helix" evidence="2">
    <location>
        <begin position="47"/>
        <end position="93"/>
    </location>
</feature>
<evidence type="ECO:0000256" key="1">
    <source>
        <dbReference type="SAM" id="MobiDB-lite"/>
    </source>
</evidence>
<name>D8JYU1_HYPDA</name>
<organism evidence="3 4">
    <name type="scientific">Hyphomicrobium denitrificans (strain ATCC 51888 / DSM 1869 / NCIMB 11706 / TK 0415)</name>
    <dbReference type="NCBI Taxonomy" id="582899"/>
    <lineage>
        <taxon>Bacteria</taxon>
        <taxon>Pseudomonadati</taxon>
        <taxon>Pseudomonadota</taxon>
        <taxon>Alphaproteobacteria</taxon>
        <taxon>Hyphomicrobiales</taxon>
        <taxon>Hyphomicrobiaceae</taxon>
        <taxon>Hyphomicrobium</taxon>
    </lineage>
</organism>
<dbReference type="STRING" id="582899.Hden_1736"/>
<dbReference type="NCBIfam" id="TIGR01764">
    <property type="entry name" value="excise"/>
    <property type="match status" value="1"/>
</dbReference>
<dbReference type="AlphaFoldDB" id="D8JYU1"/>
<accession>D8JYU1</accession>
<dbReference type="Proteomes" id="UP000002033">
    <property type="component" value="Chromosome"/>
</dbReference>